<dbReference type="Proteomes" id="UP000316621">
    <property type="component" value="Chromosome 8"/>
</dbReference>
<comment type="similarity">
    <text evidence="1">Belongs to the diacylglycerol acyltransferase family.</text>
</comment>
<dbReference type="GO" id="GO:0019432">
    <property type="term" value="P:triglyceride biosynthetic process"/>
    <property type="evidence" value="ECO:0007669"/>
    <property type="project" value="UniProtKB-ARBA"/>
</dbReference>
<evidence type="ECO:0000256" key="1">
    <source>
        <dbReference type="ARBA" id="ARBA00005420"/>
    </source>
</evidence>
<dbReference type="OMA" id="CLHIPAH"/>
<sequence length="687" mass="76755">MSSTIKFFASSISNSPLHGTLDTECRVSGRFRAFGTHNSMHEISCIADEKKSKIAKSCQKLEVLWDDGYGTSSVKDYLDISREMVKKTDDGGPPRWFCPVECGKPIKGSPVLLFLAGMDGTGWGLVLHHKSLGKVFEVRCLHIPVNDRTPLEGLLEMIEDTVRAEHSAFPKKPIYLVGDSMGGCLALAVAAGNPTTDLVLVVSNPATSFGKSTLQHLLPTLEALPDSFHINLIYLLSIIAGNPMKMAAVNAEKGLPPAQTLKQMLRNLITLLPRISGLGDIIPKETLLWKLKLCKAAAEYANSHLHAIRAEVLVLASGKDNMFPSRDEARRLWTSLLNCKVRHFKKNSHTLLLEDGLNFLSFIKATHMYRRSTRHDYISDFIPTSLSEFKDIYLQGFSALTTVTSPVMLSTLEDGQIVRGLEGIPSTGPVILVGYHMLMGLELPSIVGEILKEKKVMVRSIGHPMLFSPNNETSSNELSRFDVMTIFGTLPVSPSHLHKLLSNNETILLFPGGAREALHRKGEEYKCFWPEQPEFVRMAAKFGATIIPFGVVGVDDILHYLLDYDDQMKIPFTRDFIKKKNQNIENIRIDAKGEVANQDMFVPGVFPKIPGRFYYLFGKPIETKGMKQELKDKDNANAMYLQIKSEVENIMSYLVKKREKDPYRGILQRTIYKAMKAPADQIPTFEL</sequence>
<keyword evidence="3" id="KW-0012">Acyltransferase</keyword>
<accession>A0A4Y7KLK6</accession>
<dbReference type="Pfam" id="PF03982">
    <property type="entry name" value="DAGAT"/>
    <property type="match status" value="1"/>
</dbReference>
<evidence type="ECO:0000313" key="6">
    <source>
        <dbReference type="Proteomes" id="UP000316621"/>
    </source>
</evidence>
<dbReference type="GO" id="GO:0016020">
    <property type="term" value="C:membrane"/>
    <property type="evidence" value="ECO:0007669"/>
    <property type="project" value="TreeGrafter"/>
</dbReference>
<dbReference type="AlphaFoldDB" id="A0A4Y7KLK6"/>
<gene>
    <name evidence="5" type="ORF">C5167_048530</name>
</gene>
<dbReference type="PANTHER" id="PTHR22753:SF14">
    <property type="entry name" value="MONOACYLGLYCEROL_DIACYLGLYCEROL O-ACYLTRANSFERASE"/>
    <property type="match status" value="1"/>
</dbReference>
<proteinExistence type="inferred from homology"/>
<dbReference type="GO" id="GO:0004144">
    <property type="term" value="F:diacylglycerol O-acyltransferase activity"/>
    <property type="evidence" value="ECO:0007669"/>
    <property type="project" value="UniProtKB-ARBA"/>
</dbReference>
<dbReference type="Pfam" id="PF12146">
    <property type="entry name" value="Hydrolase_4"/>
    <property type="match status" value="1"/>
</dbReference>
<dbReference type="STRING" id="3469.A0A4Y7KLK6"/>
<evidence type="ECO:0000259" key="4">
    <source>
        <dbReference type="Pfam" id="PF12146"/>
    </source>
</evidence>
<reference evidence="5 6" key="1">
    <citation type="journal article" date="2018" name="Science">
        <title>The opium poppy genome and morphinan production.</title>
        <authorList>
            <person name="Guo L."/>
            <person name="Winzer T."/>
            <person name="Yang X."/>
            <person name="Li Y."/>
            <person name="Ning Z."/>
            <person name="He Z."/>
            <person name="Teodor R."/>
            <person name="Lu Y."/>
            <person name="Bowser T.A."/>
            <person name="Graham I.A."/>
            <person name="Ye K."/>
        </authorList>
    </citation>
    <scope>NUCLEOTIDE SEQUENCE [LARGE SCALE GENOMIC DNA]</scope>
    <source>
        <strain evidence="6">cv. HN1</strain>
        <tissue evidence="5">Leaves</tissue>
    </source>
</reference>
<dbReference type="CDD" id="cd07987">
    <property type="entry name" value="LPLAT_MGAT-like"/>
    <property type="match status" value="1"/>
</dbReference>
<dbReference type="Gene3D" id="3.40.50.1820">
    <property type="entry name" value="alpha/beta hydrolase"/>
    <property type="match status" value="1"/>
</dbReference>
<keyword evidence="6" id="KW-1185">Reference proteome</keyword>
<evidence type="ECO:0000256" key="3">
    <source>
        <dbReference type="ARBA" id="ARBA00023315"/>
    </source>
</evidence>
<dbReference type="InterPro" id="IPR022742">
    <property type="entry name" value="Hydrolase_4"/>
</dbReference>
<evidence type="ECO:0000256" key="2">
    <source>
        <dbReference type="ARBA" id="ARBA00022679"/>
    </source>
</evidence>
<evidence type="ECO:0000313" key="5">
    <source>
        <dbReference type="EMBL" id="RZC73051.1"/>
    </source>
</evidence>
<keyword evidence="2" id="KW-0808">Transferase</keyword>
<protein>
    <recommendedName>
        <fullName evidence="4">Serine aminopeptidase S33 domain-containing protein</fullName>
    </recommendedName>
</protein>
<name>A0A4Y7KLK6_PAPSO</name>
<dbReference type="PANTHER" id="PTHR22753">
    <property type="entry name" value="TRANSMEMBRANE PROTEIN 68"/>
    <property type="match status" value="1"/>
</dbReference>
<dbReference type="SUPFAM" id="SSF53474">
    <property type="entry name" value="alpha/beta-Hydrolases"/>
    <property type="match status" value="1"/>
</dbReference>
<dbReference type="InterPro" id="IPR007130">
    <property type="entry name" value="DAGAT"/>
</dbReference>
<dbReference type="OrthoDB" id="44277at2759"/>
<dbReference type="EMBL" id="CM010722">
    <property type="protein sequence ID" value="RZC73051.1"/>
    <property type="molecule type" value="Genomic_DNA"/>
</dbReference>
<organism evidence="5 6">
    <name type="scientific">Papaver somniferum</name>
    <name type="common">Opium poppy</name>
    <dbReference type="NCBI Taxonomy" id="3469"/>
    <lineage>
        <taxon>Eukaryota</taxon>
        <taxon>Viridiplantae</taxon>
        <taxon>Streptophyta</taxon>
        <taxon>Embryophyta</taxon>
        <taxon>Tracheophyta</taxon>
        <taxon>Spermatophyta</taxon>
        <taxon>Magnoliopsida</taxon>
        <taxon>Ranunculales</taxon>
        <taxon>Papaveraceae</taxon>
        <taxon>Papaveroideae</taxon>
        <taxon>Papaver</taxon>
    </lineage>
</organism>
<feature type="domain" description="Serine aminopeptidase S33" evidence="4">
    <location>
        <begin position="164"/>
        <end position="354"/>
    </location>
</feature>
<dbReference type="Gramene" id="RZC73051">
    <property type="protein sequence ID" value="RZC73051"/>
    <property type="gene ID" value="C5167_048530"/>
</dbReference>
<dbReference type="InterPro" id="IPR029058">
    <property type="entry name" value="AB_hydrolase_fold"/>
</dbReference>